<organism evidence="9 10">
    <name type="scientific">Halorubrum salinarum</name>
    <dbReference type="NCBI Taxonomy" id="2739057"/>
    <lineage>
        <taxon>Archaea</taxon>
        <taxon>Methanobacteriati</taxon>
        <taxon>Methanobacteriota</taxon>
        <taxon>Stenosarchaea group</taxon>
        <taxon>Halobacteria</taxon>
        <taxon>Halobacteriales</taxon>
        <taxon>Haloferacaceae</taxon>
        <taxon>Halorubrum</taxon>
    </lineage>
</organism>
<keyword evidence="5" id="KW-0560">Oxidoreductase</keyword>
<dbReference type="EMBL" id="CP053941">
    <property type="protein sequence ID" value="QKG93314.1"/>
    <property type="molecule type" value="Genomic_DNA"/>
</dbReference>
<dbReference type="GO" id="GO:0006730">
    <property type="term" value="P:one-carbon metabolic process"/>
    <property type="evidence" value="ECO:0007669"/>
    <property type="project" value="UniProtKB-KW"/>
</dbReference>
<dbReference type="SUPFAM" id="SSF53597">
    <property type="entry name" value="Dihydrofolate reductase-like"/>
    <property type="match status" value="1"/>
</dbReference>
<dbReference type="PROSITE" id="PS51330">
    <property type="entry name" value="DHFR_2"/>
    <property type="match status" value="1"/>
</dbReference>
<dbReference type="Pfam" id="PF00186">
    <property type="entry name" value="DHFR_1"/>
    <property type="match status" value="1"/>
</dbReference>
<feature type="domain" description="DHFR" evidence="8">
    <location>
        <begin position="25"/>
        <end position="193"/>
    </location>
</feature>
<dbReference type="InterPro" id="IPR017925">
    <property type="entry name" value="DHFR_CS"/>
</dbReference>
<accession>A0A7D3Y044</accession>
<dbReference type="PRINTS" id="PR00070">
    <property type="entry name" value="DHFR"/>
</dbReference>
<dbReference type="GO" id="GO:0046452">
    <property type="term" value="P:dihydrofolate metabolic process"/>
    <property type="evidence" value="ECO:0007669"/>
    <property type="project" value="TreeGrafter"/>
</dbReference>
<sequence>MADADAPGSEGDADTLESARDADPDVVLVAAVADNGVIGDGGGMPWHYPADLAHFKRLTTGHPVIVGRKTYERIAERIGGPLPDRTNVVLTTRSIGDADLADGAVVAHDIESALARATADAAERGVDAVYVIGGATVYAAYLDRADRMVITEIPERPDGDTRFPEWDADAWAERDRETDGDLAFVTYERRDAE</sequence>
<dbReference type="GO" id="GO:0046655">
    <property type="term" value="P:folic acid metabolic process"/>
    <property type="evidence" value="ECO:0007669"/>
    <property type="project" value="TreeGrafter"/>
</dbReference>
<dbReference type="Gene3D" id="3.40.430.10">
    <property type="entry name" value="Dihydrofolate Reductase, subunit A"/>
    <property type="match status" value="1"/>
</dbReference>
<evidence type="ECO:0000256" key="3">
    <source>
        <dbReference type="ARBA" id="ARBA00022563"/>
    </source>
</evidence>
<keyword evidence="4" id="KW-0521">NADP</keyword>
<evidence type="ECO:0000256" key="1">
    <source>
        <dbReference type="ARBA" id="ARBA00004903"/>
    </source>
</evidence>
<dbReference type="Proteomes" id="UP000505020">
    <property type="component" value="Chromosome"/>
</dbReference>
<comment type="similarity">
    <text evidence="6">Belongs to the dihydrofolate reductase family.</text>
</comment>
<dbReference type="KEGG" id="hsai:HPS36_10700"/>
<dbReference type="InterPro" id="IPR012259">
    <property type="entry name" value="DHFR"/>
</dbReference>
<dbReference type="GO" id="GO:0004146">
    <property type="term" value="F:dihydrofolate reductase activity"/>
    <property type="evidence" value="ECO:0007669"/>
    <property type="project" value="UniProtKB-EC"/>
</dbReference>
<dbReference type="RefSeq" id="WP_173230129.1">
    <property type="nucleotide sequence ID" value="NZ_CP053941.1"/>
</dbReference>
<reference evidence="9 10" key="1">
    <citation type="submission" date="2020-05" db="EMBL/GenBank/DDBJ databases">
        <title>Halorubrum RHB-C sp.nov., an extremely halophilic archaeon isolated from solar salt farm.</title>
        <authorList>
            <person name="Ho H."/>
            <person name="Danganan R.E."/>
            <person name="Dedeles G.R."/>
            <person name="Kim S.-G."/>
        </authorList>
    </citation>
    <scope>NUCLEOTIDE SEQUENCE [LARGE SCALE GENOMIC DNA]</scope>
    <source>
        <strain evidence="9 10">RHB-C</strain>
    </source>
</reference>
<dbReference type="PANTHER" id="PTHR48069:SF3">
    <property type="entry name" value="DIHYDROFOLATE REDUCTASE"/>
    <property type="match status" value="1"/>
</dbReference>
<dbReference type="GO" id="GO:0005829">
    <property type="term" value="C:cytosol"/>
    <property type="evidence" value="ECO:0007669"/>
    <property type="project" value="TreeGrafter"/>
</dbReference>
<dbReference type="AlphaFoldDB" id="A0A7D3Y044"/>
<evidence type="ECO:0000256" key="6">
    <source>
        <dbReference type="RuleBase" id="RU004474"/>
    </source>
</evidence>
<gene>
    <name evidence="9" type="ORF">HPS36_10700</name>
</gene>
<feature type="region of interest" description="Disordered" evidence="7">
    <location>
        <begin position="1"/>
        <end position="20"/>
    </location>
</feature>
<dbReference type="PANTHER" id="PTHR48069">
    <property type="entry name" value="DIHYDROFOLATE REDUCTASE"/>
    <property type="match status" value="1"/>
</dbReference>
<evidence type="ECO:0000256" key="7">
    <source>
        <dbReference type="SAM" id="MobiDB-lite"/>
    </source>
</evidence>
<evidence type="ECO:0000256" key="4">
    <source>
        <dbReference type="ARBA" id="ARBA00022857"/>
    </source>
</evidence>
<dbReference type="InterPro" id="IPR024072">
    <property type="entry name" value="DHFR-like_dom_sf"/>
</dbReference>
<evidence type="ECO:0000256" key="2">
    <source>
        <dbReference type="ARBA" id="ARBA00012856"/>
    </source>
</evidence>
<dbReference type="GO" id="GO:0046654">
    <property type="term" value="P:tetrahydrofolate biosynthetic process"/>
    <property type="evidence" value="ECO:0007669"/>
    <property type="project" value="InterPro"/>
</dbReference>
<name>A0A7D3Y044_9EURY</name>
<dbReference type="PIRSF" id="PIRSF000194">
    <property type="entry name" value="DHFR"/>
    <property type="match status" value="1"/>
</dbReference>
<dbReference type="InterPro" id="IPR001796">
    <property type="entry name" value="DHFR_dom"/>
</dbReference>
<dbReference type="GeneID" id="55595476"/>
<keyword evidence="10" id="KW-1185">Reference proteome</keyword>
<evidence type="ECO:0000256" key="5">
    <source>
        <dbReference type="ARBA" id="ARBA00023002"/>
    </source>
</evidence>
<evidence type="ECO:0000259" key="8">
    <source>
        <dbReference type="PROSITE" id="PS51330"/>
    </source>
</evidence>
<protein>
    <recommendedName>
        <fullName evidence="2">dihydrofolate reductase</fullName>
        <ecNumber evidence="2">1.5.1.3</ecNumber>
    </recommendedName>
</protein>
<keyword evidence="3" id="KW-0554">One-carbon metabolism</keyword>
<comment type="pathway">
    <text evidence="1">Cofactor biosynthesis; tetrahydrofolate biosynthesis; 5,6,7,8-tetrahydrofolate from 7,8-dihydrofolate: step 1/1.</text>
</comment>
<dbReference type="GO" id="GO:0050661">
    <property type="term" value="F:NADP binding"/>
    <property type="evidence" value="ECO:0007669"/>
    <property type="project" value="InterPro"/>
</dbReference>
<proteinExistence type="inferred from homology"/>
<evidence type="ECO:0000313" key="10">
    <source>
        <dbReference type="Proteomes" id="UP000505020"/>
    </source>
</evidence>
<dbReference type="EC" id="1.5.1.3" evidence="2"/>
<dbReference type="CDD" id="cd00209">
    <property type="entry name" value="DHFR"/>
    <property type="match status" value="1"/>
</dbReference>
<dbReference type="PROSITE" id="PS00075">
    <property type="entry name" value="DHFR_1"/>
    <property type="match status" value="1"/>
</dbReference>
<evidence type="ECO:0000313" key="9">
    <source>
        <dbReference type="EMBL" id="QKG93314.1"/>
    </source>
</evidence>